<sequence>MATKEADPRWLAVLAQPDSPLLDLPKELRIEIWKYTFSDSHIIPSSFGRLRHNHCQACIDIANGNSGPLLWRRTFRPLRTSKQIYNEAHEMLMQSFTLHLGTPLGSPMRALIPWLASMNEHIKRLEWRVHMLAHNRMDWLASIAIIGAQFPNLEKLVIHAHMHAPERLDYRLFDSLYFALPIVRLKQRMPNLKLDFDLAYKSPVSTITSTSLGQITAADALKQHEEMIKDLVVDGVFVAPVLAQDLDRAAMERALFRCARVRGQIE</sequence>
<organism evidence="1 2">
    <name type="scientific">Cladophialophora chaetospira</name>
    <dbReference type="NCBI Taxonomy" id="386627"/>
    <lineage>
        <taxon>Eukaryota</taxon>
        <taxon>Fungi</taxon>
        <taxon>Dikarya</taxon>
        <taxon>Ascomycota</taxon>
        <taxon>Pezizomycotina</taxon>
        <taxon>Eurotiomycetes</taxon>
        <taxon>Chaetothyriomycetidae</taxon>
        <taxon>Chaetothyriales</taxon>
        <taxon>Herpotrichiellaceae</taxon>
        <taxon>Cladophialophora</taxon>
    </lineage>
</organism>
<dbReference type="InterPro" id="IPR038883">
    <property type="entry name" value="AN11006-like"/>
</dbReference>
<evidence type="ECO:0000313" key="2">
    <source>
        <dbReference type="Proteomes" id="UP001172673"/>
    </source>
</evidence>
<evidence type="ECO:0000313" key="1">
    <source>
        <dbReference type="EMBL" id="KAJ9603524.1"/>
    </source>
</evidence>
<dbReference type="Proteomes" id="UP001172673">
    <property type="component" value="Unassembled WGS sequence"/>
</dbReference>
<dbReference type="PANTHER" id="PTHR42085">
    <property type="entry name" value="F-BOX DOMAIN-CONTAINING PROTEIN"/>
    <property type="match status" value="1"/>
</dbReference>
<dbReference type="PANTHER" id="PTHR42085:SF1">
    <property type="entry name" value="F-BOX DOMAIN-CONTAINING PROTEIN"/>
    <property type="match status" value="1"/>
</dbReference>
<dbReference type="AlphaFoldDB" id="A0AA38WYJ5"/>
<proteinExistence type="predicted"/>
<gene>
    <name evidence="1" type="ORF">H2200_011710</name>
</gene>
<dbReference type="EMBL" id="JAPDRK010000021">
    <property type="protein sequence ID" value="KAJ9603524.1"/>
    <property type="molecule type" value="Genomic_DNA"/>
</dbReference>
<protein>
    <submittedName>
        <fullName evidence="1">Uncharacterized protein</fullName>
    </submittedName>
</protein>
<name>A0AA38WYJ5_9EURO</name>
<reference evidence="1" key="1">
    <citation type="submission" date="2022-10" db="EMBL/GenBank/DDBJ databases">
        <title>Culturing micro-colonial fungi from biological soil crusts in the Mojave desert and describing Neophaeococcomyces mojavensis, and introducing the new genera and species Taxawa tesnikishii.</title>
        <authorList>
            <person name="Kurbessoian T."/>
            <person name="Stajich J.E."/>
        </authorList>
    </citation>
    <scope>NUCLEOTIDE SEQUENCE</scope>
    <source>
        <strain evidence="1">TK_41</strain>
    </source>
</reference>
<comment type="caution">
    <text evidence="1">The sequence shown here is derived from an EMBL/GenBank/DDBJ whole genome shotgun (WGS) entry which is preliminary data.</text>
</comment>
<keyword evidence="2" id="KW-1185">Reference proteome</keyword>
<accession>A0AA38WYJ5</accession>